<evidence type="ECO:0000313" key="2">
    <source>
        <dbReference type="EMBL" id="OMJ22426.1"/>
    </source>
</evidence>
<feature type="compositionally biased region" description="Low complexity" evidence="1">
    <location>
        <begin position="130"/>
        <end position="142"/>
    </location>
</feature>
<keyword evidence="3" id="KW-1185">Reference proteome</keyword>
<sequence>MEVYSSSDIYFAITDNEGLYVNDDAEGIIGAMTGLYMVSGVKYQDDHINPEDDLKLVEIISTSQGINLYENSIKKTYVLVKEATYSTFLSSGPKKLFLGADIDGTNVKSIVVSCLNDQNECEVEEESSKSSESSEVESSTSEADSINESCSSVLGDVLNLQGSIENPIPVYDSNQVKIIPCSSLDFEFTFEVEKTSDIYFTITNSNGLMKDVAMKGQIGIISGDYSLGEDVFEFDYIDPSGDTTEIKIKSSSNELSMYRDNILVGSLAPEDYKYPSFISIGAKQLYFAADYDGTYIRNIILTCLNGSGE</sequence>
<protein>
    <submittedName>
        <fullName evidence="2">Uncharacterized protein</fullName>
    </submittedName>
</protein>
<dbReference type="AlphaFoldDB" id="A0A1R1Y6Y3"/>
<evidence type="ECO:0000256" key="1">
    <source>
        <dbReference type="SAM" id="MobiDB-lite"/>
    </source>
</evidence>
<feature type="non-terminal residue" evidence="2">
    <location>
        <position position="309"/>
    </location>
</feature>
<reference evidence="3" key="1">
    <citation type="submission" date="2017-01" db="EMBL/GenBank/DDBJ databases">
        <authorList>
            <person name="Wang Y."/>
            <person name="White M."/>
            <person name="Kvist S."/>
            <person name="Moncalvo J.-M."/>
        </authorList>
    </citation>
    <scope>NUCLEOTIDE SEQUENCE [LARGE SCALE GENOMIC DNA]</scope>
    <source>
        <strain evidence="3">ID-206-W2</strain>
    </source>
</reference>
<gene>
    <name evidence="2" type="ORF">AYI69_g5404</name>
</gene>
<dbReference type="EMBL" id="LSSM01002263">
    <property type="protein sequence ID" value="OMJ22426.1"/>
    <property type="molecule type" value="Genomic_DNA"/>
</dbReference>
<proteinExistence type="predicted"/>
<comment type="caution">
    <text evidence="2">The sequence shown here is derived from an EMBL/GenBank/DDBJ whole genome shotgun (WGS) entry which is preliminary data.</text>
</comment>
<organism evidence="2 3">
    <name type="scientific">Smittium culicis</name>
    <dbReference type="NCBI Taxonomy" id="133412"/>
    <lineage>
        <taxon>Eukaryota</taxon>
        <taxon>Fungi</taxon>
        <taxon>Fungi incertae sedis</taxon>
        <taxon>Zoopagomycota</taxon>
        <taxon>Kickxellomycotina</taxon>
        <taxon>Harpellomycetes</taxon>
        <taxon>Harpellales</taxon>
        <taxon>Legeriomycetaceae</taxon>
        <taxon>Smittium</taxon>
    </lineage>
</organism>
<dbReference type="Proteomes" id="UP000187429">
    <property type="component" value="Unassembled WGS sequence"/>
</dbReference>
<feature type="region of interest" description="Disordered" evidence="1">
    <location>
        <begin position="122"/>
        <end position="146"/>
    </location>
</feature>
<evidence type="ECO:0000313" key="3">
    <source>
        <dbReference type="Proteomes" id="UP000187429"/>
    </source>
</evidence>
<accession>A0A1R1Y6Y3</accession>
<name>A0A1R1Y6Y3_9FUNG</name>